<protein>
    <submittedName>
        <fullName evidence="3">Thioredoxin domain-containing protein</fullName>
    </submittedName>
</protein>
<dbReference type="InterPro" id="IPR013766">
    <property type="entry name" value="Thioredoxin_domain"/>
</dbReference>
<dbReference type="Gene3D" id="3.40.30.10">
    <property type="entry name" value="Glutaredoxin"/>
    <property type="match status" value="1"/>
</dbReference>
<evidence type="ECO:0000259" key="2">
    <source>
        <dbReference type="Pfam" id="PF00085"/>
    </source>
</evidence>
<organism evidence="3 4">
    <name type="scientific">Chloropicon roscoffensis</name>
    <dbReference type="NCBI Taxonomy" id="1461544"/>
    <lineage>
        <taxon>Eukaryota</taxon>
        <taxon>Viridiplantae</taxon>
        <taxon>Chlorophyta</taxon>
        <taxon>Chloropicophyceae</taxon>
        <taxon>Chloropicales</taxon>
        <taxon>Chloropicaceae</taxon>
        <taxon>Chloropicon</taxon>
    </lineage>
</organism>
<dbReference type="EMBL" id="CP151508">
    <property type="protein sequence ID" value="WZN63820.1"/>
    <property type="molecule type" value="Genomic_DNA"/>
</dbReference>
<sequence length="264" mass="29035">MMTSASAQWARAPVGRHHRPGRVVARASSKGGRHPRDVGKISALLDPTPTSSTVTAGGEDILGEVPADRPLSYKLERKEGGGVGSSHPDAVRRRLRSERRKEKRRMIYDAGLEWWQVVKDCSSNMHIAECSDEYYYALRLARAAGRDAVVQYFSPRCGACKEEAVHCAQVAFENPGLDFIRVRADTCMAVIESHGITKVPWVQFLKAGDLSPVKEGLRLSSLEDIVRIPKGLVAAEGQEQHCVLGECSIDEIEGFETLLQAINL</sequence>
<evidence type="ECO:0000256" key="1">
    <source>
        <dbReference type="SAM" id="MobiDB-lite"/>
    </source>
</evidence>
<dbReference type="SUPFAM" id="SSF52833">
    <property type="entry name" value="Thioredoxin-like"/>
    <property type="match status" value="1"/>
</dbReference>
<feature type="region of interest" description="Disordered" evidence="1">
    <location>
        <begin position="77"/>
        <end position="97"/>
    </location>
</feature>
<keyword evidence="4" id="KW-1185">Reference proteome</keyword>
<evidence type="ECO:0000313" key="3">
    <source>
        <dbReference type="EMBL" id="WZN63820.1"/>
    </source>
</evidence>
<feature type="domain" description="Thioredoxin" evidence="2">
    <location>
        <begin position="145"/>
        <end position="218"/>
    </location>
</feature>
<reference evidence="3 4" key="1">
    <citation type="submission" date="2024-03" db="EMBL/GenBank/DDBJ databases">
        <title>Complete genome sequence of the green alga Chloropicon roscoffensis RCC1871.</title>
        <authorList>
            <person name="Lemieux C."/>
            <person name="Pombert J.-F."/>
            <person name="Otis C."/>
            <person name="Turmel M."/>
        </authorList>
    </citation>
    <scope>NUCLEOTIDE SEQUENCE [LARGE SCALE GENOMIC DNA]</scope>
    <source>
        <strain evidence="3 4">RCC1871</strain>
    </source>
</reference>
<accession>A0AAX4PBU8</accession>
<name>A0AAX4PBU8_9CHLO</name>
<dbReference type="InterPro" id="IPR036249">
    <property type="entry name" value="Thioredoxin-like_sf"/>
</dbReference>
<proteinExistence type="predicted"/>
<dbReference type="CDD" id="cd02947">
    <property type="entry name" value="TRX_family"/>
    <property type="match status" value="1"/>
</dbReference>
<dbReference type="Proteomes" id="UP001472866">
    <property type="component" value="Chromosome 08"/>
</dbReference>
<dbReference type="AlphaFoldDB" id="A0AAX4PBU8"/>
<dbReference type="Pfam" id="PF00085">
    <property type="entry name" value="Thioredoxin"/>
    <property type="match status" value="1"/>
</dbReference>
<evidence type="ECO:0000313" key="4">
    <source>
        <dbReference type="Proteomes" id="UP001472866"/>
    </source>
</evidence>
<feature type="region of interest" description="Disordered" evidence="1">
    <location>
        <begin position="1"/>
        <end position="40"/>
    </location>
</feature>
<gene>
    <name evidence="3" type="ORF">HKI87_08g53730</name>
</gene>